<reference evidence="3" key="1">
    <citation type="submission" date="2015-11" db="EMBL/GenBank/DDBJ databases">
        <authorList>
            <person name="Holder M.E."/>
            <person name="Ajami N.J."/>
            <person name="Petrosino J.F."/>
        </authorList>
    </citation>
    <scope>NUCLEOTIDE SEQUENCE [LARGE SCALE GENOMIC DNA]</scope>
    <source>
        <strain evidence="3">F0113</strain>
    </source>
</reference>
<evidence type="ECO:0000256" key="1">
    <source>
        <dbReference type="SAM" id="Phobius"/>
    </source>
</evidence>
<protein>
    <submittedName>
        <fullName evidence="2">Uncharacterized protein</fullName>
    </submittedName>
</protein>
<evidence type="ECO:0000313" key="3">
    <source>
        <dbReference type="Proteomes" id="UP000056252"/>
    </source>
</evidence>
<evidence type="ECO:0000313" key="2">
    <source>
        <dbReference type="EMBL" id="ALO48689.1"/>
    </source>
</evidence>
<name>A0A0S2KK67_9BACT</name>
<dbReference type="KEGG" id="peo:AS203_06025"/>
<keyword evidence="1" id="KW-0812">Transmembrane</keyword>
<proteinExistence type="predicted"/>
<dbReference type="Proteomes" id="UP000056252">
    <property type="component" value="Chromosome"/>
</dbReference>
<keyword evidence="3" id="KW-1185">Reference proteome</keyword>
<accession>A0A0S2KK67</accession>
<dbReference type="OrthoDB" id="1121419at2"/>
<sequence length="121" mass="13975">MDRIDDKLELKFGRKSPFRVPDDYFDHFASELIEHLPEPQAHIIPIRTKPSKHTRRLFIAAASVCAVLFGVGVYWRMLPQKNPEKQSVSEIQRISDDNYMDAAADYTMLDNEQIYAYVAGD</sequence>
<dbReference type="EMBL" id="CP013195">
    <property type="protein sequence ID" value="ALO48689.1"/>
    <property type="molecule type" value="Genomic_DNA"/>
</dbReference>
<gene>
    <name evidence="2" type="ORF">AS203_06025</name>
</gene>
<dbReference type="AlphaFoldDB" id="A0A0S2KK67"/>
<keyword evidence="1" id="KW-0472">Membrane</keyword>
<dbReference type="RefSeq" id="WP_060544286.1">
    <property type="nucleotide sequence ID" value="NZ_CP013195.1"/>
</dbReference>
<feature type="transmembrane region" description="Helical" evidence="1">
    <location>
        <begin position="57"/>
        <end position="77"/>
    </location>
</feature>
<keyword evidence="1" id="KW-1133">Transmembrane helix</keyword>
<organism evidence="2 3">
    <name type="scientific">Hoylesella enoeca</name>
    <dbReference type="NCBI Taxonomy" id="76123"/>
    <lineage>
        <taxon>Bacteria</taxon>
        <taxon>Pseudomonadati</taxon>
        <taxon>Bacteroidota</taxon>
        <taxon>Bacteroidia</taxon>
        <taxon>Bacteroidales</taxon>
        <taxon>Prevotellaceae</taxon>
        <taxon>Hoylesella</taxon>
    </lineage>
</organism>
<dbReference type="STRING" id="76123.AS203_06025"/>